<reference evidence="5 6" key="1">
    <citation type="submission" date="2020-12" db="EMBL/GenBank/DDBJ databases">
        <title>Novel Thalassolituus-related marine hydrocarbonoclastic bacteria mediated algae-derived hydrocarbons mineralization in twilight zone of the northern South China Sea.</title>
        <authorList>
            <person name="Dong C."/>
        </authorList>
    </citation>
    <scope>NUCLEOTIDE SEQUENCE [LARGE SCALE GENOMIC DNA]</scope>
    <source>
        <strain evidence="5 6">IMCC1826</strain>
    </source>
</reference>
<dbReference type="PANTHER" id="PTHR44196">
    <property type="entry name" value="DEHYDROGENASE/REDUCTASE SDR FAMILY MEMBER 7B"/>
    <property type="match status" value="1"/>
</dbReference>
<evidence type="ECO:0000256" key="2">
    <source>
        <dbReference type="ARBA" id="ARBA00023002"/>
    </source>
</evidence>
<dbReference type="InterPro" id="IPR057326">
    <property type="entry name" value="KR_dom"/>
</dbReference>
<dbReference type="RefSeq" id="WP_225674678.1">
    <property type="nucleotide sequence ID" value="NZ_JAEDAH010000052.1"/>
</dbReference>
<name>A0ABS7ZUJ0_9GAMM</name>
<evidence type="ECO:0000313" key="6">
    <source>
        <dbReference type="Proteomes" id="UP000714380"/>
    </source>
</evidence>
<dbReference type="NCBIfam" id="NF006123">
    <property type="entry name" value="PRK08267.1"/>
    <property type="match status" value="1"/>
</dbReference>
<dbReference type="Gene3D" id="3.40.50.720">
    <property type="entry name" value="NAD(P)-binding Rossmann-like Domain"/>
    <property type="match status" value="1"/>
</dbReference>
<dbReference type="PANTHER" id="PTHR44196:SF1">
    <property type="entry name" value="DEHYDROGENASE_REDUCTASE SDR FAMILY MEMBER 7B"/>
    <property type="match status" value="1"/>
</dbReference>
<evidence type="ECO:0000256" key="1">
    <source>
        <dbReference type="ARBA" id="ARBA00006484"/>
    </source>
</evidence>
<feature type="domain" description="Ketoreductase" evidence="4">
    <location>
        <begin position="3"/>
        <end position="171"/>
    </location>
</feature>
<accession>A0ABS7ZUJ0</accession>
<dbReference type="InterPro" id="IPR002347">
    <property type="entry name" value="SDR_fam"/>
</dbReference>
<dbReference type="EMBL" id="JAEDAH010000052">
    <property type="protein sequence ID" value="MCA6064066.1"/>
    <property type="molecule type" value="Genomic_DNA"/>
</dbReference>
<comment type="similarity">
    <text evidence="1 3">Belongs to the short-chain dehydrogenases/reductases (SDR) family.</text>
</comment>
<dbReference type="SUPFAM" id="SSF51735">
    <property type="entry name" value="NAD(P)-binding Rossmann-fold domains"/>
    <property type="match status" value="1"/>
</dbReference>
<dbReference type="Pfam" id="PF00106">
    <property type="entry name" value="adh_short"/>
    <property type="match status" value="1"/>
</dbReference>
<dbReference type="InterPro" id="IPR036291">
    <property type="entry name" value="NAD(P)-bd_dom_sf"/>
</dbReference>
<keyword evidence="2" id="KW-0560">Oxidoreductase</keyword>
<organism evidence="5 6">
    <name type="scientific">Thalassolituus marinus</name>
    <dbReference type="NCBI Taxonomy" id="671053"/>
    <lineage>
        <taxon>Bacteria</taxon>
        <taxon>Pseudomonadati</taxon>
        <taxon>Pseudomonadota</taxon>
        <taxon>Gammaproteobacteria</taxon>
        <taxon>Oceanospirillales</taxon>
        <taxon>Oceanospirillaceae</taxon>
        <taxon>Thalassolituus</taxon>
    </lineage>
</organism>
<dbReference type="SMART" id="SM00822">
    <property type="entry name" value="PKS_KR"/>
    <property type="match status" value="1"/>
</dbReference>
<evidence type="ECO:0000313" key="5">
    <source>
        <dbReference type="EMBL" id="MCA6064066.1"/>
    </source>
</evidence>
<sequence length="256" mass="28379">MSKTAFITGAASGIGQATAQQLYQAGWTLALADLDIASLQSSVSQWDSERVHCYQLDVCDQQAYLQVMQDFTSRCNNQLNVLFNCAGILSIGRFEDISTERQQLIMNINVMGVIHGCKAAFPYLKNSRDAVVINMSSASATYGIPGMAAYSASKFAVSALTEALELEWEPYGIRVCDVMPPFVSTPMLNDQQESSPILERLGVHIDASDVARVVVRQCTQPSTHRTVSLQFSFLYRLSQITPRFISRAMTRWLNRS</sequence>
<dbReference type="PRINTS" id="PR00081">
    <property type="entry name" value="GDHRDH"/>
</dbReference>
<keyword evidence="6" id="KW-1185">Reference proteome</keyword>
<dbReference type="Proteomes" id="UP000714380">
    <property type="component" value="Unassembled WGS sequence"/>
</dbReference>
<evidence type="ECO:0000259" key="4">
    <source>
        <dbReference type="SMART" id="SM00822"/>
    </source>
</evidence>
<gene>
    <name evidence="5" type="ORF">I9W95_10650</name>
</gene>
<proteinExistence type="inferred from homology"/>
<protein>
    <submittedName>
        <fullName evidence="5">SDR family oxidoreductase</fullName>
    </submittedName>
</protein>
<comment type="caution">
    <text evidence="5">The sequence shown here is derived from an EMBL/GenBank/DDBJ whole genome shotgun (WGS) entry which is preliminary data.</text>
</comment>
<evidence type="ECO:0000256" key="3">
    <source>
        <dbReference type="RuleBase" id="RU000363"/>
    </source>
</evidence>
<dbReference type="PRINTS" id="PR00080">
    <property type="entry name" value="SDRFAMILY"/>
</dbReference>